<dbReference type="InterPro" id="IPR005560">
    <property type="entry name" value="Csp_YhjQ"/>
</dbReference>
<dbReference type="CDD" id="cd08026">
    <property type="entry name" value="DUF326"/>
    <property type="match status" value="1"/>
</dbReference>
<sequence>MTVTAQMFDTHPRANDIANRDALLACIDACLECGQACTTCADACLSEEMVADLTTCIRLNQDCADLCDTTARLLSRHTGTDTTVLRAALEALRAACAACAAECDTHADMHEHCRVCADACRRCEQACTNLLATL</sequence>
<dbReference type="InterPro" id="IPR044543">
    <property type="entry name" value="YHJQ-like"/>
</dbReference>
<proteinExistence type="predicted"/>
<dbReference type="Gene3D" id="1.20.1270.360">
    <property type="match status" value="1"/>
</dbReference>
<dbReference type="AlphaFoldDB" id="A0A2K9D2V4"/>
<evidence type="ECO:0000313" key="1">
    <source>
        <dbReference type="EMBL" id="AUG28045.1"/>
    </source>
</evidence>
<name>A0A2K9D2V4_9MICO</name>
<reference evidence="1 2" key="1">
    <citation type="submission" date="2017-12" db="EMBL/GenBank/DDBJ databases">
        <title>Isolation and characterization of estrogens degradatiion strain Microbacterium hominis SJTG1.</title>
        <authorList>
            <person name="Xiong W."/>
            <person name="Yin C."/>
            <person name="Zheng D."/>
            <person name="Liang R."/>
        </authorList>
    </citation>
    <scope>NUCLEOTIDE SEQUENCE [LARGE SCALE GENOMIC DNA]</scope>
    <source>
        <strain evidence="1 2">SJTG1</strain>
    </source>
</reference>
<dbReference type="PANTHER" id="PTHR37310">
    <property type="entry name" value="CYTOPLASMIC PROTEIN-RELATED"/>
    <property type="match status" value="1"/>
</dbReference>
<accession>A0A2K9D2V4</accession>
<dbReference type="KEGG" id="mhos:CXR34_00260"/>
<protein>
    <submittedName>
        <fullName evidence="1">Four-helix bundle copper-binding protein</fullName>
    </submittedName>
</protein>
<dbReference type="Pfam" id="PF03860">
    <property type="entry name" value="Csp"/>
    <property type="match status" value="1"/>
</dbReference>
<dbReference type="EMBL" id="CP025299">
    <property type="protein sequence ID" value="AUG28045.1"/>
    <property type="molecule type" value="Genomic_DNA"/>
</dbReference>
<organism evidence="1 2">
    <name type="scientific">Microbacterium hominis</name>
    <dbReference type="NCBI Taxonomy" id="162426"/>
    <lineage>
        <taxon>Bacteria</taxon>
        <taxon>Bacillati</taxon>
        <taxon>Actinomycetota</taxon>
        <taxon>Actinomycetes</taxon>
        <taxon>Micrococcales</taxon>
        <taxon>Microbacteriaceae</taxon>
        <taxon>Microbacterium</taxon>
    </lineage>
</organism>
<evidence type="ECO:0000313" key="2">
    <source>
        <dbReference type="Proteomes" id="UP000233276"/>
    </source>
</evidence>
<dbReference type="Proteomes" id="UP000233276">
    <property type="component" value="Chromosome"/>
</dbReference>
<gene>
    <name evidence="1" type="ORF">CXR34_00260</name>
</gene>
<dbReference type="PANTHER" id="PTHR37310:SF1">
    <property type="entry name" value="CYTOPLASMIC PROTEIN"/>
    <property type="match status" value="1"/>
</dbReference>